<evidence type="ECO:0000313" key="3">
    <source>
        <dbReference type="EMBL" id="OMO69737.1"/>
    </source>
</evidence>
<feature type="region of interest" description="Disordered" evidence="2">
    <location>
        <begin position="228"/>
        <end position="247"/>
    </location>
</feature>
<evidence type="ECO:0000256" key="2">
    <source>
        <dbReference type="SAM" id="MobiDB-lite"/>
    </source>
</evidence>
<gene>
    <name evidence="3" type="ORF">COLO4_28949</name>
</gene>
<name>A0A1R3HH71_9ROSI</name>
<dbReference type="InterPro" id="IPR005061">
    <property type="entry name" value="Ist1"/>
</dbReference>
<dbReference type="GO" id="GO:0015031">
    <property type="term" value="P:protein transport"/>
    <property type="evidence" value="ECO:0007669"/>
    <property type="project" value="InterPro"/>
</dbReference>
<evidence type="ECO:0000313" key="4">
    <source>
        <dbReference type="Proteomes" id="UP000187203"/>
    </source>
</evidence>
<dbReference type="EMBL" id="AWUE01020167">
    <property type="protein sequence ID" value="OMO69737.1"/>
    <property type="molecule type" value="Genomic_DNA"/>
</dbReference>
<dbReference type="Proteomes" id="UP000187203">
    <property type="component" value="Unassembled WGS sequence"/>
</dbReference>
<keyword evidence="4" id="KW-1185">Reference proteome</keyword>
<dbReference type="PANTHER" id="PTHR12161:SF65">
    <property type="entry name" value="IST1-LIKE PROTEIN"/>
    <property type="match status" value="1"/>
</dbReference>
<evidence type="ECO:0008006" key="5">
    <source>
        <dbReference type="Google" id="ProtNLM"/>
    </source>
</evidence>
<evidence type="ECO:0000256" key="1">
    <source>
        <dbReference type="ARBA" id="ARBA00005536"/>
    </source>
</evidence>
<dbReference type="AlphaFoldDB" id="A0A1R3HH71"/>
<accession>A0A1R3HH71</accession>
<dbReference type="InterPro" id="IPR042277">
    <property type="entry name" value="IST1-like"/>
</dbReference>
<dbReference type="PANTHER" id="PTHR12161">
    <property type="entry name" value="IST1 FAMILY MEMBER"/>
    <property type="match status" value="1"/>
</dbReference>
<organism evidence="3 4">
    <name type="scientific">Corchorus olitorius</name>
    <dbReference type="NCBI Taxonomy" id="93759"/>
    <lineage>
        <taxon>Eukaryota</taxon>
        <taxon>Viridiplantae</taxon>
        <taxon>Streptophyta</taxon>
        <taxon>Embryophyta</taxon>
        <taxon>Tracheophyta</taxon>
        <taxon>Spermatophyta</taxon>
        <taxon>Magnoliopsida</taxon>
        <taxon>eudicotyledons</taxon>
        <taxon>Gunneridae</taxon>
        <taxon>Pentapetalae</taxon>
        <taxon>rosids</taxon>
        <taxon>malvids</taxon>
        <taxon>Malvales</taxon>
        <taxon>Malvaceae</taxon>
        <taxon>Grewioideae</taxon>
        <taxon>Apeibeae</taxon>
        <taxon>Corchorus</taxon>
    </lineage>
</organism>
<dbReference type="STRING" id="93759.A0A1R3HH71"/>
<sequence length="247" mass="27728">MGIKRILDALLGRNLFNTSKLKPLVNLAIDRIPMLKKKHKVRYTHARNDVTELLKLGEHERALIRVESVIKEQNMEDAFVIIEIYCHVLLERVMLIQKHKVLQSTFGKEFVARALELRNNCGVHPKIIQKLSPRTPSLESKMKVLKEIAASEKGITLRLESDHASEKKEGSIELHSLCEKLCESESKKASKKYRDAVAAAVEAFESAAYAYAAAAAAARAVIELSARTTESHDFDSDDENPLSMINP</sequence>
<comment type="caution">
    <text evidence="3">The sequence shown here is derived from an EMBL/GenBank/DDBJ whole genome shotgun (WGS) entry which is preliminary data.</text>
</comment>
<protein>
    <recommendedName>
        <fullName evidence="5">Vacuolar protein sorting-associated protein Ist1</fullName>
    </recommendedName>
</protein>
<reference evidence="4" key="1">
    <citation type="submission" date="2013-09" db="EMBL/GenBank/DDBJ databases">
        <title>Corchorus olitorius genome sequencing.</title>
        <authorList>
            <person name="Alam M."/>
            <person name="Haque M.S."/>
            <person name="Islam M.S."/>
            <person name="Emdad E.M."/>
            <person name="Islam M.M."/>
            <person name="Ahmed B."/>
            <person name="Halim A."/>
            <person name="Hossen Q.M.M."/>
            <person name="Hossain M.Z."/>
            <person name="Ahmed R."/>
            <person name="Khan M.M."/>
            <person name="Islam R."/>
            <person name="Rashid M.M."/>
            <person name="Khan S.A."/>
            <person name="Rahman M.S."/>
            <person name="Alam M."/>
            <person name="Yahiya A.S."/>
            <person name="Khan M.S."/>
            <person name="Azam M.S."/>
            <person name="Haque T."/>
            <person name="Lashkar M.Z.H."/>
            <person name="Akhand A.I."/>
            <person name="Morshed G."/>
            <person name="Roy S."/>
            <person name="Uddin K.S."/>
            <person name="Rabeya T."/>
            <person name="Hossain A.S."/>
            <person name="Chowdhury A."/>
            <person name="Snigdha A.R."/>
            <person name="Mortoza M.S."/>
            <person name="Matin S.A."/>
            <person name="Hoque S.M.E."/>
            <person name="Islam M.K."/>
            <person name="Roy D.K."/>
            <person name="Haider R."/>
            <person name="Moosa M.M."/>
            <person name="Elias S.M."/>
            <person name="Hasan A.M."/>
            <person name="Jahan S."/>
            <person name="Shafiuddin M."/>
            <person name="Mahmood N."/>
            <person name="Shommy N.S."/>
        </authorList>
    </citation>
    <scope>NUCLEOTIDE SEQUENCE [LARGE SCALE GENOMIC DNA]</scope>
    <source>
        <strain evidence="4">cv. O-4</strain>
    </source>
</reference>
<comment type="similarity">
    <text evidence="1">Belongs to the IST1 family.</text>
</comment>
<dbReference type="OrthoDB" id="29853at2759"/>
<dbReference type="Gene3D" id="1.20.1260.60">
    <property type="entry name" value="Vacuolar protein sorting-associated protein Ist1"/>
    <property type="match status" value="2"/>
</dbReference>
<dbReference type="Pfam" id="PF03398">
    <property type="entry name" value="Ist1"/>
    <property type="match status" value="1"/>
</dbReference>
<proteinExistence type="inferred from homology"/>